<dbReference type="Proteomes" id="UP000475037">
    <property type="component" value="Unassembled WGS sequence"/>
</dbReference>
<evidence type="ECO:0000256" key="2">
    <source>
        <dbReference type="PROSITE-ProRule" id="PRU01324"/>
    </source>
</evidence>
<feature type="region of interest" description="Disordered" evidence="3">
    <location>
        <begin position="1"/>
        <end position="155"/>
    </location>
</feature>
<evidence type="ECO:0000313" key="6">
    <source>
        <dbReference type="Proteomes" id="UP000475037"/>
    </source>
</evidence>
<gene>
    <name evidence="5" type="primary">Ocel1</name>
    <name evidence="5" type="ORF">FOF47_R08260</name>
</gene>
<comment type="similarity">
    <text evidence="1 2">Belongs to the ELL/occludin family.</text>
</comment>
<feature type="non-terminal residue" evidence="5">
    <location>
        <position position="269"/>
    </location>
</feature>
<feature type="non-terminal residue" evidence="5">
    <location>
        <position position="1"/>
    </location>
</feature>
<comment type="caution">
    <text evidence="5">The sequence shown here is derived from an EMBL/GenBank/DDBJ whole genome shotgun (WGS) entry which is preliminary data.</text>
</comment>
<evidence type="ECO:0000256" key="1">
    <source>
        <dbReference type="ARBA" id="ARBA00009171"/>
    </source>
</evidence>
<dbReference type="SUPFAM" id="SSF144292">
    <property type="entry name" value="occludin/ELL-like"/>
    <property type="match status" value="1"/>
</dbReference>
<dbReference type="Gene3D" id="6.10.140.340">
    <property type="match status" value="1"/>
</dbReference>
<organism evidence="5 6">
    <name type="scientific">Crocuta crocuta</name>
    <name type="common">Spotted hyena</name>
    <dbReference type="NCBI Taxonomy" id="9678"/>
    <lineage>
        <taxon>Eukaryota</taxon>
        <taxon>Metazoa</taxon>
        <taxon>Chordata</taxon>
        <taxon>Craniata</taxon>
        <taxon>Vertebrata</taxon>
        <taxon>Euteleostomi</taxon>
        <taxon>Mammalia</taxon>
        <taxon>Eutheria</taxon>
        <taxon>Laurasiatheria</taxon>
        <taxon>Carnivora</taxon>
        <taxon>Feliformia</taxon>
        <taxon>Hyaenidae</taxon>
        <taxon>Crocuta</taxon>
    </lineage>
</organism>
<evidence type="ECO:0000313" key="5">
    <source>
        <dbReference type="EMBL" id="KAF0875140.1"/>
    </source>
</evidence>
<dbReference type="GO" id="GO:0016324">
    <property type="term" value="C:apical plasma membrane"/>
    <property type="evidence" value="ECO:0007669"/>
    <property type="project" value="TreeGrafter"/>
</dbReference>
<keyword evidence="6" id="KW-1185">Reference proteome</keyword>
<evidence type="ECO:0000256" key="3">
    <source>
        <dbReference type="SAM" id="MobiDB-lite"/>
    </source>
</evidence>
<dbReference type="InterPro" id="IPR010844">
    <property type="entry name" value="Occludin_ELL"/>
</dbReference>
<dbReference type="GO" id="GO:0031410">
    <property type="term" value="C:cytoplasmic vesicle"/>
    <property type="evidence" value="ECO:0007669"/>
    <property type="project" value="TreeGrafter"/>
</dbReference>
<feature type="domain" description="OCEL" evidence="4">
    <location>
        <begin position="152"/>
        <end position="262"/>
    </location>
</feature>
<dbReference type="PANTHER" id="PTHR23288">
    <property type="entry name" value="OCCLUDIN AND RNA POLYMERASE II ELONGATION FACTOR ELL"/>
    <property type="match status" value="1"/>
</dbReference>
<dbReference type="GO" id="GO:0070830">
    <property type="term" value="P:bicellular tight junction assembly"/>
    <property type="evidence" value="ECO:0007669"/>
    <property type="project" value="TreeGrafter"/>
</dbReference>
<dbReference type="EMBL" id="VOAJ01005271">
    <property type="protein sequence ID" value="KAF0875140.1"/>
    <property type="molecule type" value="Genomic_DNA"/>
</dbReference>
<dbReference type="InterPro" id="IPR031176">
    <property type="entry name" value="ELL/occludin"/>
</dbReference>
<dbReference type="GO" id="GO:0005923">
    <property type="term" value="C:bicellular tight junction"/>
    <property type="evidence" value="ECO:0007669"/>
    <property type="project" value="TreeGrafter"/>
</dbReference>
<protein>
    <submittedName>
        <fullName evidence="5">OCEL1 protein</fullName>
    </submittedName>
</protein>
<sequence>MHNRHSGASPGADPGSDTRTLGQAARRPPPPRAGRGVPRKTCPPPQGRPSGASPRRMPTRESPKTRGYQGDPQTRPPGPGPPVSLNGRRRRVPPAQESSAPRALCEPQPGARRARPKKIVFEDELPSRAPLGTKKPIEAIPGGHMPRPHPVPDYELKYPHVRSERDRSRYAAVFQDQYPEFLELQQEVDSARAKLQQLETLLGSLPRPRSQKEAQVAARVWREFEKKQMDPSFLDKQARCHYLKGKLRHLKMQIQKFDEQGDHEGSVYF</sequence>
<dbReference type="PROSITE" id="PS51980">
    <property type="entry name" value="OCEL"/>
    <property type="match status" value="1"/>
</dbReference>
<name>A0A6G1AHT8_CROCR</name>
<proteinExistence type="inferred from homology"/>
<dbReference type="AlphaFoldDB" id="A0A6G1AHT8"/>
<accession>A0A6G1AHT8</accession>
<dbReference type="Pfam" id="PF07303">
    <property type="entry name" value="Occludin_ELL"/>
    <property type="match status" value="1"/>
</dbReference>
<dbReference type="PANTHER" id="PTHR23288:SF15">
    <property type="entry name" value="OCCLUDIN_ELL DOMAIN-CONTAINING PROTEIN 1"/>
    <property type="match status" value="1"/>
</dbReference>
<evidence type="ECO:0000259" key="4">
    <source>
        <dbReference type="PROSITE" id="PS51980"/>
    </source>
</evidence>
<reference evidence="5 6" key="1">
    <citation type="submission" date="2019-11" db="EMBL/GenBank/DDBJ databases">
        <authorList>
            <person name="Yang C."/>
            <person name="Li F."/>
        </authorList>
    </citation>
    <scope>NUCLEOTIDE SEQUENCE [LARGE SCALE GENOMIC DNA]</scope>
    <source>
        <strain evidence="5">KB4526</strain>
        <tissue evidence="5">Muscle</tissue>
    </source>
</reference>